<dbReference type="PANTHER" id="PTHR22803">
    <property type="entry name" value="MANNOSE, PHOSPHOLIPASE, LECTIN RECEPTOR RELATED"/>
    <property type="match status" value="1"/>
</dbReference>
<dbReference type="InterPro" id="IPR001304">
    <property type="entry name" value="C-type_lectin-like"/>
</dbReference>
<evidence type="ECO:0000259" key="1">
    <source>
        <dbReference type="PROSITE" id="PS50041"/>
    </source>
</evidence>
<evidence type="ECO:0000313" key="2">
    <source>
        <dbReference type="EnsemblMetazoa" id="XP_038056057.1"/>
    </source>
</evidence>
<dbReference type="Proteomes" id="UP000887568">
    <property type="component" value="Unplaced"/>
</dbReference>
<accession>A0A913ZWY5</accession>
<feature type="domain" description="C-type lectin" evidence="1">
    <location>
        <begin position="20"/>
        <end position="135"/>
    </location>
</feature>
<dbReference type="AlphaFoldDB" id="A0A913ZWY5"/>
<proteinExistence type="predicted"/>
<dbReference type="SUPFAM" id="SSF56436">
    <property type="entry name" value="C-type lectin-like"/>
    <property type="match status" value="1"/>
</dbReference>
<dbReference type="OMA" id="ELWIRCR"/>
<dbReference type="InterPro" id="IPR050111">
    <property type="entry name" value="C-type_lectin/snaclec_domain"/>
</dbReference>
<dbReference type="CDD" id="cd00037">
    <property type="entry name" value="CLECT"/>
    <property type="match status" value="1"/>
</dbReference>
<dbReference type="GeneID" id="119728053"/>
<evidence type="ECO:0000313" key="3">
    <source>
        <dbReference type="Proteomes" id="UP000887568"/>
    </source>
</evidence>
<dbReference type="Gene3D" id="3.10.100.10">
    <property type="entry name" value="Mannose-Binding Protein A, subunit A"/>
    <property type="match status" value="1"/>
</dbReference>
<dbReference type="PROSITE" id="PS50041">
    <property type="entry name" value="C_TYPE_LECTIN_2"/>
    <property type="match status" value="1"/>
</dbReference>
<dbReference type="OrthoDB" id="441660at2759"/>
<sequence length="135" mass="15553">MTVGVFQTLLAVRPPGWLAWQDACYILLPDKMNWWQGEDVCDRPGSSLVVPDSQEEQDFIWREMKARIQAFGANISSDLELWIRCRDVDNKGALSCYGVDGDPDYKNWGHDEPNKFEHICVRMAEKFNGQWGDIL</sequence>
<protein>
    <recommendedName>
        <fullName evidence="1">C-type lectin domain-containing protein</fullName>
    </recommendedName>
</protein>
<organism evidence="2 3">
    <name type="scientific">Patiria miniata</name>
    <name type="common">Bat star</name>
    <name type="synonym">Asterina miniata</name>
    <dbReference type="NCBI Taxonomy" id="46514"/>
    <lineage>
        <taxon>Eukaryota</taxon>
        <taxon>Metazoa</taxon>
        <taxon>Echinodermata</taxon>
        <taxon>Eleutherozoa</taxon>
        <taxon>Asterozoa</taxon>
        <taxon>Asteroidea</taxon>
        <taxon>Valvatacea</taxon>
        <taxon>Valvatida</taxon>
        <taxon>Asterinidae</taxon>
        <taxon>Patiria</taxon>
    </lineage>
</organism>
<dbReference type="Pfam" id="PF00059">
    <property type="entry name" value="Lectin_C"/>
    <property type="match status" value="1"/>
</dbReference>
<dbReference type="RefSeq" id="XP_038056057.1">
    <property type="nucleotide sequence ID" value="XM_038200129.1"/>
</dbReference>
<name>A0A913ZWY5_PATMI</name>
<dbReference type="InterPro" id="IPR016187">
    <property type="entry name" value="CTDL_fold"/>
</dbReference>
<dbReference type="InterPro" id="IPR016186">
    <property type="entry name" value="C-type_lectin-like/link_sf"/>
</dbReference>
<reference evidence="2" key="1">
    <citation type="submission" date="2022-11" db="UniProtKB">
        <authorList>
            <consortium name="EnsemblMetazoa"/>
        </authorList>
    </citation>
    <scope>IDENTIFICATION</scope>
</reference>
<dbReference type="EnsemblMetazoa" id="XM_038200129.1">
    <property type="protein sequence ID" value="XP_038056057.1"/>
    <property type="gene ID" value="LOC119728053"/>
</dbReference>
<keyword evidence="3" id="KW-1185">Reference proteome</keyword>